<gene>
    <name evidence="1" type="ORF">LX66_1584</name>
</gene>
<evidence type="ECO:0000313" key="2">
    <source>
        <dbReference type="Proteomes" id="UP000316778"/>
    </source>
</evidence>
<evidence type="ECO:0008006" key="3">
    <source>
        <dbReference type="Google" id="ProtNLM"/>
    </source>
</evidence>
<protein>
    <recommendedName>
        <fullName evidence="3">DUF3108 domain-containing protein</fullName>
    </recommendedName>
</protein>
<comment type="caution">
    <text evidence="1">The sequence shown here is derived from an EMBL/GenBank/DDBJ whole genome shotgun (WGS) entry which is preliminary data.</text>
</comment>
<dbReference type="EMBL" id="VLLG01000002">
    <property type="protein sequence ID" value="TWI92199.1"/>
    <property type="molecule type" value="Genomic_DNA"/>
</dbReference>
<keyword evidence="2" id="KW-1185">Reference proteome</keyword>
<organism evidence="1 2">
    <name type="scientific">Chitinophaga japonensis</name>
    <name type="common">Flexibacter japonensis</name>
    <dbReference type="NCBI Taxonomy" id="104662"/>
    <lineage>
        <taxon>Bacteria</taxon>
        <taxon>Pseudomonadati</taxon>
        <taxon>Bacteroidota</taxon>
        <taxon>Chitinophagia</taxon>
        <taxon>Chitinophagales</taxon>
        <taxon>Chitinophagaceae</taxon>
        <taxon>Chitinophaga</taxon>
    </lineage>
</organism>
<evidence type="ECO:0000313" key="1">
    <source>
        <dbReference type="EMBL" id="TWI92199.1"/>
    </source>
</evidence>
<reference evidence="1 2" key="1">
    <citation type="journal article" date="2013" name="Stand. Genomic Sci.">
        <title>Genomic Encyclopedia of Type Strains, Phase I: The one thousand microbial genomes (KMG-I) project.</title>
        <authorList>
            <person name="Kyrpides N.C."/>
            <person name="Woyke T."/>
            <person name="Eisen J.A."/>
            <person name="Garrity G."/>
            <person name="Lilburn T.G."/>
            <person name="Beck B.J."/>
            <person name="Whitman W.B."/>
            <person name="Hugenholtz P."/>
            <person name="Klenk H.P."/>
        </authorList>
    </citation>
    <scope>NUCLEOTIDE SEQUENCE [LARGE SCALE GENOMIC DNA]</scope>
    <source>
        <strain evidence="1 2">DSM 13484</strain>
    </source>
</reference>
<accession>A0A562TF84</accession>
<proteinExistence type="predicted"/>
<dbReference type="InterPro" id="IPR045767">
    <property type="entry name" value="DUF6134"/>
</dbReference>
<dbReference type="Proteomes" id="UP000316778">
    <property type="component" value="Unassembled WGS sequence"/>
</dbReference>
<dbReference type="AlphaFoldDB" id="A0A562TF84"/>
<dbReference type="Pfam" id="PF19630">
    <property type="entry name" value="DUF6134"/>
    <property type="match status" value="1"/>
</dbReference>
<sequence>MGRIFCIFHIVVNSGFMQSLIRLGAFIGWCMLMAAQLPAQVHHFEIRLGSRVIGVIDARSNTSGAARHMLIRSRIETRLLSKFTDISCEYNNNVLTQSRVLRSNGGKDGDGKEVTTRREGARYLVNLEGEQSTLQTAEIRHSVSDLYFTEPRQITRIYSETLGRFLSLKALGNGAYELLLPEGKKNIYRYRKGALVEVEVNHALGKAHIVKKS</sequence>
<name>A0A562TF84_CHIJA</name>